<dbReference type="InterPro" id="IPR015797">
    <property type="entry name" value="NUDIX_hydrolase-like_dom_sf"/>
</dbReference>
<dbReference type="AlphaFoldDB" id="A0A8H8RJV6"/>
<gene>
    <name evidence="2" type="primary">YJR142W_0</name>
    <name evidence="2" type="ORF">LSUB1_G004643</name>
</gene>
<dbReference type="PROSITE" id="PS51462">
    <property type="entry name" value="NUDIX"/>
    <property type="match status" value="1"/>
</dbReference>
<organism evidence="2 3">
    <name type="scientific">Lachnellula subtilissima</name>
    <dbReference type="NCBI Taxonomy" id="602034"/>
    <lineage>
        <taxon>Eukaryota</taxon>
        <taxon>Fungi</taxon>
        <taxon>Dikarya</taxon>
        <taxon>Ascomycota</taxon>
        <taxon>Pezizomycotina</taxon>
        <taxon>Leotiomycetes</taxon>
        <taxon>Helotiales</taxon>
        <taxon>Lachnaceae</taxon>
        <taxon>Lachnellula</taxon>
    </lineage>
</organism>
<comment type="caution">
    <text evidence="2">The sequence shown here is derived from an EMBL/GenBank/DDBJ whole genome shotgun (WGS) entry which is preliminary data.</text>
</comment>
<dbReference type="Proteomes" id="UP000462212">
    <property type="component" value="Unassembled WGS sequence"/>
</dbReference>
<name>A0A8H8RJV6_9HELO</name>
<dbReference type="FunFam" id="3.90.79.10:FF:000019">
    <property type="entry name" value="Thiamin pyrophosphokinase, putative"/>
    <property type="match status" value="1"/>
</dbReference>
<dbReference type="PANTHER" id="PTHR13622">
    <property type="entry name" value="THIAMIN PYROPHOSPHOKINASE"/>
    <property type="match status" value="1"/>
</dbReference>
<keyword evidence="3" id="KW-1185">Reference proteome</keyword>
<sequence>MASVPKSYLDLLDACDSFPYRDPNHADPCANFYTFYLPSDPRPHGFLLPATVAAMPWTPQFTVDHQRKIITLNGTQDLSTTAFTHLIDTALSSNTFKLLHAPLFGIVSRGAHLTVYTYTYARGGNGNGKDGGGEKEMKIWVPRRSKHLFTYPNCLDTTVAGGVTAGEGPGECVVREAGEEASLDEGFVRSNAKSVGCLSYISHRDAPGDSEKGLFSPELIYCFDLEVAPDVICKQCDDEVKEFYLMGVQEVKDALARGEFKTNSACVMIDFFIRHGVLTPEEKVSFVIHFGSFLVPVSLAFLDSIMQRLWQDCIVDCRFLLLLISELDGAGGL</sequence>
<protein>
    <recommendedName>
        <fullName evidence="1">Nudix hydrolase domain-containing protein</fullName>
    </recommendedName>
</protein>
<dbReference type="Gene3D" id="3.90.79.10">
    <property type="entry name" value="Nucleoside Triphosphate Pyrophosphohydrolase"/>
    <property type="match status" value="1"/>
</dbReference>
<dbReference type="Pfam" id="PF00293">
    <property type="entry name" value="NUDIX"/>
    <property type="match status" value="1"/>
</dbReference>
<accession>A0A8H8RJV6</accession>
<dbReference type="EMBL" id="QGMJ01000459">
    <property type="protein sequence ID" value="TVY36097.1"/>
    <property type="molecule type" value="Genomic_DNA"/>
</dbReference>
<dbReference type="GO" id="GO:0044715">
    <property type="term" value="F:8-oxo-dGDP phosphatase activity"/>
    <property type="evidence" value="ECO:0007669"/>
    <property type="project" value="UniProtKB-ARBA"/>
</dbReference>
<dbReference type="CDD" id="cd03676">
    <property type="entry name" value="NUDIX_Tnr3_like"/>
    <property type="match status" value="1"/>
</dbReference>
<dbReference type="SUPFAM" id="SSF55811">
    <property type="entry name" value="Nudix"/>
    <property type="match status" value="1"/>
</dbReference>
<dbReference type="OrthoDB" id="10261522at2759"/>
<evidence type="ECO:0000313" key="3">
    <source>
        <dbReference type="Proteomes" id="UP000462212"/>
    </source>
</evidence>
<dbReference type="InterPro" id="IPR000086">
    <property type="entry name" value="NUDIX_hydrolase_dom"/>
</dbReference>
<evidence type="ECO:0000313" key="2">
    <source>
        <dbReference type="EMBL" id="TVY36097.1"/>
    </source>
</evidence>
<dbReference type="PANTHER" id="PTHR13622:SF8">
    <property type="entry name" value="THIAMIN PYROPHOSPHOKINASE 1"/>
    <property type="match status" value="1"/>
</dbReference>
<feature type="domain" description="Nudix hydrolase" evidence="1">
    <location>
        <begin position="110"/>
        <end position="268"/>
    </location>
</feature>
<proteinExistence type="predicted"/>
<reference evidence="2 3" key="1">
    <citation type="submission" date="2018-05" db="EMBL/GenBank/DDBJ databases">
        <title>Genome sequencing and assembly of the regulated plant pathogen Lachnellula willkommii and related sister species for the development of diagnostic species identification markers.</title>
        <authorList>
            <person name="Giroux E."/>
            <person name="Bilodeau G."/>
        </authorList>
    </citation>
    <scope>NUCLEOTIDE SEQUENCE [LARGE SCALE GENOMIC DNA]</scope>
    <source>
        <strain evidence="2 3">CBS 197.66</strain>
    </source>
</reference>
<evidence type="ECO:0000259" key="1">
    <source>
        <dbReference type="PROSITE" id="PS51462"/>
    </source>
</evidence>